<evidence type="ECO:0000259" key="2">
    <source>
        <dbReference type="PROSITE" id="PS50943"/>
    </source>
</evidence>
<proteinExistence type="predicted"/>
<comment type="caution">
    <text evidence="3">The sequence shown here is derived from an EMBL/GenBank/DDBJ whole genome shotgun (WGS) entry which is preliminary data.</text>
</comment>
<evidence type="ECO:0000256" key="1">
    <source>
        <dbReference type="ARBA" id="ARBA00023125"/>
    </source>
</evidence>
<dbReference type="RefSeq" id="WP_382358844.1">
    <property type="nucleotide sequence ID" value="NZ_JBHTGR010000021.1"/>
</dbReference>
<accession>A0ABW2UW92</accession>
<dbReference type="Proteomes" id="UP001596620">
    <property type="component" value="Unassembled WGS sequence"/>
</dbReference>
<dbReference type="EMBL" id="JBHTGR010000021">
    <property type="protein sequence ID" value="MFC7747326.1"/>
    <property type="molecule type" value="Genomic_DNA"/>
</dbReference>
<evidence type="ECO:0000313" key="3">
    <source>
        <dbReference type="EMBL" id="MFC7747326.1"/>
    </source>
</evidence>
<name>A0ABW2UW92_9BACI</name>
<keyword evidence="1" id="KW-0238">DNA-binding</keyword>
<dbReference type="CDD" id="cd00093">
    <property type="entry name" value="HTH_XRE"/>
    <property type="match status" value="1"/>
</dbReference>
<dbReference type="InterPro" id="IPR001387">
    <property type="entry name" value="Cro/C1-type_HTH"/>
</dbReference>
<reference evidence="4" key="1">
    <citation type="journal article" date="2019" name="Int. J. Syst. Evol. Microbiol.">
        <title>The Global Catalogue of Microorganisms (GCM) 10K type strain sequencing project: providing services to taxonomists for standard genome sequencing and annotation.</title>
        <authorList>
            <consortium name="The Broad Institute Genomics Platform"/>
            <consortium name="The Broad Institute Genome Sequencing Center for Infectious Disease"/>
            <person name="Wu L."/>
            <person name="Ma J."/>
        </authorList>
    </citation>
    <scope>NUCLEOTIDE SEQUENCE [LARGE SCALE GENOMIC DNA]</scope>
    <source>
        <strain evidence="4">JCM 30234</strain>
    </source>
</reference>
<dbReference type="PANTHER" id="PTHR46558:SF11">
    <property type="entry name" value="HTH-TYPE TRANSCRIPTIONAL REGULATOR XRE"/>
    <property type="match status" value="1"/>
</dbReference>
<dbReference type="PANTHER" id="PTHR46558">
    <property type="entry name" value="TRACRIPTIONAL REGULATORY PROTEIN-RELATED-RELATED"/>
    <property type="match status" value="1"/>
</dbReference>
<feature type="domain" description="HTH cro/C1-type" evidence="2">
    <location>
        <begin position="10"/>
        <end position="64"/>
    </location>
</feature>
<sequence length="126" mass="14585">MENNTLGKRMKWLREKKDLKQNKVAETLGITAYQLSRYESGKSKPDPKLIASIANYYDVTTDYLLGHNSQETAVDPEEDEKTAIINKIAKDFPNADLMFHDMANMDADQLQEVYEFIKFKMSQKDK</sequence>
<protein>
    <submittedName>
        <fullName evidence="3">Helix-turn-helix domain-containing protein</fullName>
    </submittedName>
</protein>
<gene>
    <name evidence="3" type="ORF">ACFQU8_08775</name>
</gene>
<organism evidence="3 4">
    <name type="scientific">Lentibacillus kimchii</name>
    <dbReference type="NCBI Taxonomy" id="1542911"/>
    <lineage>
        <taxon>Bacteria</taxon>
        <taxon>Bacillati</taxon>
        <taxon>Bacillota</taxon>
        <taxon>Bacilli</taxon>
        <taxon>Bacillales</taxon>
        <taxon>Bacillaceae</taxon>
        <taxon>Lentibacillus</taxon>
    </lineage>
</organism>
<dbReference type="Pfam" id="PF01381">
    <property type="entry name" value="HTH_3"/>
    <property type="match status" value="1"/>
</dbReference>
<dbReference type="InterPro" id="IPR010982">
    <property type="entry name" value="Lambda_DNA-bd_dom_sf"/>
</dbReference>
<dbReference type="SMART" id="SM00530">
    <property type="entry name" value="HTH_XRE"/>
    <property type="match status" value="1"/>
</dbReference>
<keyword evidence="4" id="KW-1185">Reference proteome</keyword>
<dbReference type="PROSITE" id="PS50943">
    <property type="entry name" value="HTH_CROC1"/>
    <property type="match status" value="1"/>
</dbReference>
<evidence type="ECO:0000313" key="4">
    <source>
        <dbReference type="Proteomes" id="UP001596620"/>
    </source>
</evidence>
<dbReference type="SUPFAM" id="SSF47413">
    <property type="entry name" value="lambda repressor-like DNA-binding domains"/>
    <property type="match status" value="1"/>
</dbReference>
<dbReference type="Gene3D" id="1.10.260.40">
    <property type="entry name" value="lambda repressor-like DNA-binding domains"/>
    <property type="match status" value="1"/>
</dbReference>